<gene>
    <name evidence="1" type="ORF">B0187_07755</name>
</gene>
<dbReference type="InterPro" id="IPR005358">
    <property type="entry name" value="Puta_zinc/iron-chelating_dom"/>
</dbReference>
<keyword evidence="2" id="KW-1185">Reference proteome</keyword>
<dbReference type="AlphaFoldDB" id="A0A1T0AR85"/>
<evidence type="ECO:0000313" key="2">
    <source>
        <dbReference type="Proteomes" id="UP000190867"/>
    </source>
</evidence>
<organism evidence="1 2">
    <name type="scientific">Haemophilus paracuniculus</name>
    <dbReference type="NCBI Taxonomy" id="734"/>
    <lineage>
        <taxon>Bacteria</taxon>
        <taxon>Pseudomonadati</taxon>
        <taxon>Pseudomonadota</taxon>
        <taxon>Gammaproteobacteria</taxon>
        <taxon>Pasteurellales</taxon>
        <taxon>Pasteurellaceae</taxon>
        <taxon>Haemophilus</taxon>
    </lineage>
</organism>
<evidence type="ECO:0000313" key="1">
    <source>
        <dbReference type="EMBL" id="OOR98794.1"/>
    </source>
</evidence>
<dbReference type="OrthoDB" id="71604at2"/>
<proteinExistence type="predicted"/>
<dbReference type="STRING" id="734.B0187_07755"/>
<accession>A0A1T0AR85</accession>
<dbReference type="EMBL" id="MUYA01000009">
    <property type="protein sequence ID" value="OOR98794.1"/>
    <property type="molecule type" value="Genomic_DNA"/>
</dbReference>
<name>A0A1T0AR85_9PAST</name>
<dbReference type="Proteomes" id="UP000190867">
    <property type="component" value="Unassembled WGS sequence"/>
</dbReference>
<comment type="caution">
    <text evidence="1">The sequence shown here is derived from an EMBL/GenBank/DDBJ whole genome shotgun (WGS) entry which is preliminary data.</text>
</comment>
<sequence length="87" mass="10272">MITEKLTPFPCNACGKCCQRVHLSEQTAYLDRGDGVCLNFDEQTHLCQIYENRPLVCRVEDYYRTHLSHIYKWDEFVKLNLAICEKL</sequence>
<dbReference type="Pfam" id="PF03692">
    <property type="entry name" value="CxxCxxCC"/>
    <property type="match status" value="1"/>
</dbReference>
<reference evidence="1 2" key="1">
    <citation type="submission" date="2017-02" db="EMBL/GenBank/DDBJ databases">
        <title>Draft genome sequence of Haemophilus paracuniculus CCUG 43573 type strain.</title>
        <authorList>
            <person name="Engstrom-Jakobsson H."/>
            <person name="Salva-Serra F."/>
            <person name="Thorell K."/>
            <person name="Gonzales-Siles L."/>
            <person name="Karlsson R."/>
            <person name="Boulund F."/>
            <person name="Engstrand L."/>
            <person name="Kristiansson E."/>
            <person name="Moore E."/>
        </authorList>
    </citation>
    <scope>NUCLEOTIDE SEQUENCE [LARGE SCALE GENOMIC DNA]</scope>
    <source>
        <strain evidence="1 2">CCUG 43573</strain>
    </source>
</reference>
<protein>
    <submittedName>
        <fullName evidence="1">Zinc/iron-chelating domain-containing protein</fullName>
    </submittedName>
</protein>